<dbReference type="EMBL" id="CP126969">
    <property type="protein sequence ID" value="WIM67520.1"/>
    <property type="molecule type" value="Genomic_DNA"/>
</dbReference>
<organism evidence="1 2">
    <name type="scientific">Corynebacterium breve</name>
    <dbReference type="NCBI Taxonomy" id="3049799"/>
    <lineage>
        <taxon>Bacteria</taxon>
        <taxon>Bacillati</taxon>
        <taxon>Actinomycetota</taxon>
        <taxon>Actinomycetes</taxon>
        <taxon>Mycobacteriales</taxon>
        <taxon>Corynebacteriaceae</taxon>
        <taxon>Corynebacterium</taxon>
    </lineage>
</organism>
<evidence type="ECO:0000313" key="2">
    <source>
        <dbReference type="Proteomes" id="UP001225598"/>
    </source>
</evidence>
<dbReference type="Gene3D" id="3.40.720.10">
    <property type="entry name" value="Alkaline Phosphatase, subunit A"/>
    <property type="match status" value="1"/>
</dbReference>
<gene>
    <name evidence="1" type="ORF">QP027_10525</name>
</gene>
<dbReference type="SUPFAM" id="SSF53649">
    <property type="entry name" value="Alkaline phosphatase-like"/>
    <property type="match status" value="1"/>
</dbReference>
<proteinExistence type="predicted"/>
<reference evidence="1 2" key="1">
    <citation type="submission" date="2023-05" db="EMBL/GenBank/DDBJ databases">
        <title>Corynebacterium suedekumii sp. nov. and Corynebacterium breve sp. nov. isolated from raw cow's milk.</title>
        <authorList>
            <person name="Baer M.K."/>
            <person name="Mehl L."/>
            <person name="Hellmuth R."/>
            <person name="Marke G."/>
            <person name="Lipski A."/>
        </authorList>
    </citation>
    <scope>NUCLEOTIDE SEQUENCE [LARGE SCALE GENOMIC DNA]</scope>
    <source>
        <strain evidence="1 2">R4</strain>
    </source>
</reference>
<dbReference type="InterPro" id="IPR017850">
    <property type="entry name" value="Alkaline_phosphatase_core_sf"/>
</dbReference>
<keyword evidence="2" id="KW-1185">Reference proteome</keyword>
<dbReference type="RefSeq" id="WP_284824665.1">
    <property type="nucleotide sequence ID" value="NZ_CP126969.1"/>
</dbReference>
<protein>
    <submittedName>
        <fullName evidence="1">Uncharacterized protein</fullName>
    </submittedName>
</protein>
<accession>A0ABY8VIY2</accession>
<dbReference type="Proteomes" id="UP001225598">
    <property type="component" value="Chromosome"/>
</dbReference>
<sequence length="181" mass="19499">MLLITGTRPGVPLPGLVFENSHAIGADYRANRLSVLTGQYPQRGATTRVDDILADLEIIELEEITECPPLDQVVCCAELTGRFSIYWPGVAESGVCNELTSLIDIAPTLIAIAGGDVRPNSPLSFDGLNLVPVMRHGASGHGALFFDDGRVLGPHGYLDQARAADEWGFWQQMIAQQGPLM</sequence>
<evidence type="ECO:0000313" key="1">
    <source>
        <dbReference type="EMBL" id="WIM67520.1"/>
    </source>
</evidence>
<name>A0ABY8VIY2_9CORY</name>